<sequence>MFGLIADSISSITTILLPAYLSYKALRTNDPAQIHPWLIYFTILSLVLLAESWTYFILGWIPFYSWFRLMFMLYLVLPQTQGAKILYLDYLEPYIVGHETRIDQFIGQAHDRLQQLGLGYVNLIVEYLREKVLGQKSPQPQQPQNANYASYAQDLLSRFSMPGARTSTPTQPGITSAGVYGLVSTFAGAAFSSSQTTLTSSSRSAAAEASSIPNSLARDIPGGSSAEKSTYISSQRDRLTSLLRALDAEQQNLDLAYGTAPGQRAASGSGGLRAKSHSEQSFENVDYDDATHTPATSSSYGSTPPRPVTDTRRSTSGNWVPSGVSGWFGGDGQAGPHERDDDHNDRNRNSKTWQMARDMTEDIARGMSSGVDPRR</sequence>
<proteinExistence type="inferred from homology"/>
<evidence type="ECO:0000313" key="4">
    <source>
        <dbReference type="Proteomes" id="UP001358417"/>
    </source>
</evidence>
<evidence type="ECO:0000313" key="3">
    <source>
        <dbReference type="EMBL" id="KAK5044749.1"/>
    </source>
</evidence>
<accession>A0AAV9MW35</accession>
<protein>
    <recommendedName>
        <fullName evidence="1">Protein YOP1</fullName>
    </recommendedName>
</protein>
<keyword evidence="1" id="KW-0812">Transmembrane</keyword>
<dbReference type="AlphaFoldDB" id="A0AAV9MW35"/>
<dbReference type="GeneID" id="89978680"/>
<comment type="caution">
    <text evidence="1">Lacks conserved residue(s) required for the propagation of feature annotation.</text>
</comment>
<organism evidence="3 4">
    <name type="scientific">Exophiala bonariae</name>
    <dbReference type="NCBI Taxonomy" id="1690606"/>
    <lineage>
        <taxon>Eukaryota</taxon>
        <taxon>Fungi</taxon>
        <taxon>Dikarya</taxon>
        <taxon>Ascomycota</taxon>
        <taxon>Pezizomycotina</taxon>
        <taxon>Eurotiomycetes</taxon>
        <taxon>Chaetothyriomycetidae</taxon>
        <taxon>Chaetothyriales</taxon>
        <taxon>Herpotrichiellaceae</taxon>
        <taxon>Exophiala</taxon>
    </lineage>
</organism>
<dbReference type="RefSeq" id="XP_064700402.1">
    <property type="nucleotide sequence ID" value="XM_064854059.1"/>
</dbReference>
<dbReference type="PANTHER" id="PTHR12300:SF177">
    <property type="entry name" value="PROTEIN YOP1"/>
    <property type="match status" value="1"/>
</dbReference>
<keyword evidence="1" id="KW-1133">Transmembrane helix</keyword>
<comment type="similarity">
    <text evidence="1">Belongs to the DP1 family.</text>
</comment>
<feature type="region of interest" description="Disordered" evidence="2">
    <location>
        <begin position="257"/>
        <end position="375"/>
    </location>
</feature>
<comment type="subcellular location">
    <subcellularLocation>
        <location evidence="1">Membrane</location>
        <topology evidence="1">Multi-pass membrane protein</topology>
    </subcellularLocation>
</comment>
<evidence type="ECO:0000256" key="2">
    <source>
        <dbReference type="SAM" id="MobiDB-lite"/>
    </source>
</evidence>
<gene>
    <name evidence="3" type="ORF">LTR84_010523</name>
</gene>
<reference evidence="3 4" key="1">
    <citation type="submission" date="2023-08" db="EMBL/GenBank/DDBJ databases">
        <title>Black Yeasts Isolated from many extreme environments.</title>
        <authorList>
            <person name="Coleine C."/>
            <person name="Stajich J.E."/>
            <person name="Selbmann L."/>
        </authorList>
    </citation>
    <scope>NUCLEOTIDE SEQUENCE [LARGE SCALE GENOMIC DNA]</scope>
    <source>
        <strain evidence="3 4">CCFEE 5792</strain>
    </source>
</reference>
<dbReference type="Proteomes" id="UP001358417">
    <property type="component" value="Unassembled WGS sequence"/>
</dbReference>
<dbReference type="EMBL" id="JAVRRD010000044">
    <property type="protein sequence ID" value="KAK5044749.1"/>
    <property type="molecule type" value="Genomic_DNA"/>
</dbReference>
<dbReference type="InterPro" id="IPR004345">
    <property type="entry name" value="TB2_DP1_HVA22"/>
</dbReference>
<feature type="region of interest" description="Disordered" evidence="2">
    <location>
        <begin position="207"/>
        <end position="233"/>
    </location>
</feature>
<feature type="compositionally biased region" description="Polar residues" evidence="2">
    <location>
        <begin position="293"/>
        <end position="302"/>
    </location>
</feature>
<dbReference type="GO" id="GO:0016020">
    <property type="term" value="C:membrane"/>
    <property type="evidence" value="ECO:0007669"/>
    <property type="project" value="UniProtKB-SubCell"/>
</dbReference>
<evidence type="ECO:0000256" key="1">
    <source>
        <dbReference type="RuleBase" id="RU362006"/>
    </source>
</evidence>
<dbReference type="Pfam" id="PF03134">
    <property type="entry name" value="TB2_DP1_HVA22"/>
    <property type="match status" value="1"/>
</dbReference>
<dbReference type="PANTHER" id="PTHR12300">
    <property type="entry name" value="HVA22-LIKE PROTEINS"/>
    <property type="match status" value="1"/>
</dbReference>
<keyword evidence="4" id="KW-1185">Reference proteome</keyword>
<feature type="transmembrane region" description="Helical" evidence="1">
    <location>
        <begin position="34"/>
        <end position="50"/>
    </location>
</feature>
<comment type="caution">
    <text evidence="3">The sequence shown here is derived from an EMBL/GenBank/DDBJ whole genome shotgun (WGS) entry which is preliminary data.</text>
</comment>
<feature type="compositionally biased region" description="Basic and acidic residues" evidence="2">
    <location>
        <begin position="336"/>
        <end position="348"/>
    </location>
</feature>
<keyword evidence="1" id="KW-0472">Membrane</keyword>
<name>A0AAV9MW35_9EURO</name>